<gene>
    <name evidence="4" type="ORF">SACU0126_LOCUS10435</name>
</gene>
<dbReference type="GO" id="GO:0001965">
    <property type="term" value="F:G-protein alpha-subunit binding"/>
    <property type="evidence" value="ECO:0007669"/>
    <property type="project" value="TreeGrafter"/>
</dbReference>
<organism evidence="4">
    <name type="scientific">Strombidinopsis acuminata</name>
    <dbReference type="NCBI Taxonomy" id="141414"/>
    <lineage>
        <taxon>Eukaryota</taxon>
        <taxon>Sar</taxon>
        <taxon>Alveolata</taxon>
        <taxon>Ciliophora</taxon>
        <taxon>Intramacronucleata</taxon>
        <taxon>Spirotrichea</taxon>
        <taxon>Choreotrichia</taxon>
        <taxon>Choreotrichida</taxon>
        <taxon>Strombidinopsidae</taxon>
        <taxon>Strombidinopsis</taxon>
    </lineage>
</organism>
<dbReference type="EMBL" id="HBIQ01031768">
    <property type="protein sequence ID" value="CAE0544405.1"/>
    <property type="molecule type" value="Transcribed_RNA"/>
</dbReference>
<dbReference type="InterPro" id="IPR011990">
    <property type="entry name" value="TPR-like_helical_dom_sf"/>
</dbReference>
<dbReference type="AlphaFoldDB" id="A0A7S3S5H3"/>
<dbReference type="GO" id="GO:0005092">
    <property type="term" value="F:GDP-dissociation inhibitor activity"/>
    <property type="evidence" value="ECO:0007669"/>
    <property type="project" value="TreeGrafter"/>
</dbReference>
<dbReference type="SUPFAM" id="SSF48452">
    <property type="entry name" value="TPR-like"/>
    <property type="match status" value="2"/>
</dbReference>
<evidence type="ECO:0000256" key="3">
    <source>
        <dbReference type="ARBA" id="ARBA00022737"/>
    </source>
</evidence>
<name>A0A7S3S5H3_9SPIT</name>
<proteinExistence type="predicted"/>
<protein>
    <submittedName>
        <fullName evidence="4">Uncharacterized protein</fullName>
    </submittedName>
</protein>
<keyword evidence="2" id="KW-0963">Cytoplasm</keyword>
<sequence length="402" mass="42905">MPGEGQRESLIADRAGPDGAGAMNFDINSVFVVTESPEEAWAMADSKKQASERSGDKRGKALALIKATEALVLMMKLDVAANQVMEAQAICEELKYEEGRAAAMNAMAKIYVASGGDEEDIERGEDLVQDALVIFRKLGNKRGEAATLMTLSGVMAAMQNFEAAIKAAKDAQALFQEIGDRGAVAALYHEISKVHVLKANTSSAIKALLKARAIQIELGDKRKEGECMLAVGKVEAAGRDAAKATAALTTAGELFKEAGDHKGAASAMNVRMDMHLEAKRIVEAVAAAKLVVTINHDAGDLKGEAEGLTKLAEILLNNENVAQAYKLAETAAKIAASVQDRAGIEKAYDMLAKCKNGRLKQEIKESIKTYEGLANYPVDPIIEPGLNKIALEQYFDVVQKGL</sequence>
<dbReference type="GO" id="GO:0005938">
    <property type="term" value="C:cell cortex"/>
    <property type="evidence" value="ECO:0007669"/>
    <property type="project" value="TreeGrafter"/>
</dbReference>
<dbReference type="Gene3D" id="1.25.40.10">
    <property type="entry name" value="Tetratricopeptide repeat domain"/>
    <property type="match status" value="2"/>
</dbReference>
<dbReference type="GO" id="GO:0000132">
    <property type="term" value="P:establishment of mitotic spindle orientation"/>
    <property type="evidence" value="ECO:0007669"/>
    <property type="project" value="TreeGrafter"/>
</dbReference>
<evidence type="ECO:0000313" key="4">
    <source>
        <dbReference type="EMBL" id="CAE0544405.1"/>
    </source>
</evidence>
<comment type="subcellular location">
    <subcellularLocation>
        <location evidence="1">Cytoplasm</location>
    </subcellularLocation>
</comment>
<accession>A0A7S3S5H3</accession>
<evidence type="ECO:0000256" key="1">
    <source>
        <dbReference type="ARBA" id="ARBA00004496"/>
    </source>
</evidence>
<dbReference type="PANTHER" id="PTHR45954:SF1">
    <property type="entry name" value="LD33695P"/>
    <property type="match status" value="1"/>
</dbReference>
<dbReference type="InterPro" id="IPR052386">
    <property type="entry name" value="GPSM"/>
</dbReference>
<evidence type="ECO:0000256" key="2">
    <source>
        <dbReference type="ARBA" id="ARBA00022490"/>
    </source>
</evidence>
<dbReference type="PANTHER" id="PTHR45954">
    <property type="entry name" value="LD33695P"/>
    <property type="match status" value="1"/>
</dbReference>
<keyword evidence="3" id="KW-0677">Repeat</keyword>
<reference evidence="4" key="1">
    <citation type="submission" date="2021-01" db="EMBL/GenBank/DDBJ databases">
        <authorList>
            <person name="Corre E."/>
            <person name="Pelletier E."/>
            <person name="Niang G."/>
            <person name="Scheremetjew M."/>
            <person name="Finn R."/>
            <person name="Kale V."/>
            <person name="Holt S."/>
            <person name="Cochrane G."/>
            <person name="Meng A."/>
            <person name="Brown T."/>
            <person name="Cohen L."/>
        </authorList>
    </citation>
    <scope>NUCLEOTIDE SEQUENCE</scope>
    <source>
        <strain evidence="4">SPMC142</strain>
    </source>
</reference>